<evidence type="ECO:0000256" key="4">
    <source>
        <dbReference type="ARBA" id="ARBA00022475"/>
    </source>
</evidence>
<feature type="transmembrane region" description="Helical" evidence="8">
    <location>
        <begin position="65"/>
        <end position="85"/>
    </location>
</feature>
<feature type="transmembrane region" description="Helical" evidence="8">
    <location>
        <begin position="414"/>
        <end position="438"/>
    </location>
</feature>
<dbReference type="GO" id="GO:0022857">
    <property type="term" value="F:transmembrane transporter activity"/>
    <property type="evidence" value="ECO:0007669"/>
    <property type="project" value="InterPro"/>
</dbReference>
<feature type="transmembrane region" description="Helical" evidence="8">
    <location>
        <begin position="155"/>
        <end position="175"/>
    </location>
</feature>
<proteinExistence type="inferred from homology"/>
<dbReference type="Pfam" id="PF07690">
    <property type="entry name" value="MFS_1"/>
    <property type="match status" value="1"/>
</dbReference>
<keyword evidence="5 8" id="KW-0812">Transmembrane</keyword>
<dbReference type="InterPro" id="IPR011701">
    <property type="entry name" value="MFS"/>
</dbReference>
<keyword evidence="7 8" id="KW-0472">Membrane</keyword>
<evidence type="ECO:0000256" key="7">
    <source>
        <dbReference type="ARBA" id="ARBA00023136"/>
    </source>
</evidence>
<feature type="domain" description="Major facilitator superfamily (MFS) profile" evidence="9">
    <location>
        <begin position="27"/>
        <end position="483"/>
    </location>
</feature>
<reference evidence="10 11" key="1">
    <citation type="submission" date="2019-11" db="EMBL/GenBank/DDBJ databases">
        <authorList>
            <person name="Criscuolo A."/>
        </authorList>
    </citation>
    <scope>NUCLEOTIDE SEQUENCE [LARGE SCALE GENOMIC DNA]</scope>
    <source>
        <strain evidence="10">CIP111667</strain>
    </source>
</reference>
<feature type="transmembrane region" description="Helical" evidence="8">
    <location>
        <begin position="321"/>
        <end position="339"/>
    </location>
</feature>
<evidence type="ECO:0000256" key="8">
    <source>
        <dbReference type="SAM" id="Phobius"/>
    </source>
</evidence>
<evidence type="ECO:0000313" key="11">
    <source>
        <dbReference type="Proteomes" id="UP000419743"/>
    </source>
</evidence>
<feature type="transmembrane region" description="Helical" evidence="8">
    <location>
        <begin position="26"/>
        <end position="53"/>
    </location>
</feature>
<feature type="transmembrane region" description="Helical" evidence="8">
    <location>
        <begin position="246"/>
        <end position="266"/>
    </location>
</feature>
<feature type="transmembrane region" description="Helical" evidence="8">
    <location>
        <begin position="92"/>
        <end position="110"/>
    </location>
</feature>
<keyword evidence="6 8" id="KW-1133">Transmembrane helix</keyword>
<dbReference type="Gene3D" id="1.20.1250.20">
    <property type="entry name" value="MFS general substrate transporter like domains"/>
    <property type="match status" value="1"/>
</dbReference>
<dbReference type="PRINTS" id="PR01036">
    <property type="entry name" value="TCRTETB"/>
</dbReference>
<dbReference type="GO" id="GO:0005886">
    <property type="term" value="C:plasma membrane"/>
    <property type="evidence" value="ECO:0007669"/>
    <property type="project" value="UniProtKB-SubCell"/>
</dbReference>
<evidence type="ECO:0000256" key="2">
    <source>
        <dbReference type="ARBA" id="ARBA00008537"/>
    </source>
</evidence>
<sequence>MPETAQTPPLNAPPGAPERLAPSTRLVITLLLVSSFVVILNETIMSVAIPNIMTDLHIEASTGQWLSTSFLLTMAVVIPITGYLMQRFNTRPIFLAAMTLFSAGTLIAAISPTFGLLIMGRVVQASGTAMMMPLLMTTLMTVVPPALRGRTMGNVSIVMAVAPAVGPAISGLVLSVLPWKWLFWLVLPIAVAALVLGALRVPNVSTPKPVPLDILSVVLAAFAFGGLIFGLSGLGEAARHAPPIPLAIPIGGGAVALVFFVLRQLYLQRDDRALLDLRVFKSRSYAVSLTMMALLMMSLFGTIILLPLYLQNVLNLETVTVGLMLLPGGLAMGLLGPVVGRLYDRYGPRPLVVPGAVVVSGALWSMTLLTEHSPIGMVLAAHVVLSLGLGLMFTPLFTTALGSLRPSLYSHGSAVLGTLQQFAGAAGTALFVVLMTVAQVNALDAGASEVHATAVGTQTAFTCGAVLSLVVIVAALFVRRPDEPARTADEEHEAPVAVH</sequence>
<dbReference type="SUPFAM" id="SSF103473">
    <property type="entry name" value="MFS general substrate transporter"/>
    <property type="match status" value="1"/>
</dbReference>
<evidence type="ECO:0000256" key="6">
    <source>
        <dbReference type="ARBA" id="ARBA00022989"/>
    </source>
</evidence>
<feature type="transmembrane region" description="Helical" evidence="8">
    <location>
        <begin position="375"/>
        <end position="402"/>
    </location>
</feature>
<gene>
    <name evidence="10" type="primary">emrB_2</name>
    <name evidence="10" type="ORF">HALOF300_05383</name>
</gene>
<dbReference type="EMBL" id="CACRYJ010000071">
    <property type="protein sequence ID" value="VZO40675.1"/>
    <property type="molecule type" value="Genomic_DNA"/>
</dbReference>
<comment type="subcellular location">
    <subcellularLocation>
        <location evidence="1">Cell membrane</location>
        <topology evidence="1">Multi-pass membrane protein</topology>
    </subcellularLocation>
</comment>
<name>A0A7M4DT81_9MICO</name>
<keyword evidence="4" id="KW-1003">Cell membrane</keyword>
<protein>
    <submittedName>
        <fullName evidence="10">Multidrug export protein EmrB</fullName>
    </submittedName>
</protein>
<keyword evidence="11" id="KW-1185">Reference proteome</keyword>
<dbReference type="CDD" id="cd17503">
    <property type="entry name" value="MFS_LmrB_MDR_like"/>
    <property type="match status" value="1"/>
</dbReference>
<dbReference type="Proteomes" id="UP000419743">
    <property type="component" value="Unassembled WGS sequence"/>
</dbReference>
<dbReference type="AlphaFoldDB" id="A0A7M4DT81"/>
<feature type="transmembrane region" description="Helical" evidence="8">
    <location>
        <begin position="458"/>
        <end position="478"/>
    </location>
</feature>
<dbReference type="PANTHER" id="PTHR42718:SF9">
    <property type="entry name" value="MAJOR FACILITATOR SUPERFAMILY MULTIDRUG TRANSPORTER MFSC"/>
    <property type="match status" value="1"/>
</dbReference>
<feature type="transmembrane region" description="Helical" evidence="8">
    <location>
        <begin position="214"/>
        <end position="234"/>
    </location>
</feature>
<dbReference type="InterPro" id="IPR004638">
    <property type="entry name" value="EmrB-like"/>
</dbReference>
<dbReference type="PROSITE" id="PS50850">
    <property type="entry name" value="MFS"/>
    <property type="match status" value="1"/>
</dbReference>
<dbReference type="PANTHER" id="PTHR42718">
    <property type="entry name" value="MAJOR FACILITATOR SUPERFAMILY MULTIDRUG TRANSPORTER MFSC"/>
    <property type="match status" value="1"/>
</dbReference>
<evidence type="ECO:0000313" key="10">
    <source>
        <dbReference type="EMBL" id="VZO40675.1"/>
    </source>
</evidence>
<keyword evidence="3" id="KW-0813">Transport</keyword>
<feature type="transmembrane region" description="Helical" evidence="8">
    <location>
        <begin position="351"/>
        <end position="369"/>
    </location>
</feature>
<dbReference type="Gene3D" id="1.20.1720.10">
    <property type="entry name" value="Multidrug resistance protein D"/>
    <property type="match status" value="1"/>
</dbReference>
<feature type="transmembrane region" description="Helical" evidence="8">
    <location>
        <begin position="122"/>
        <end position="143"/>
    </location>
</feature>
<evidence type="ECO:0000256" key="1">
    <source>
        <dbReference type="ARBA" id="ARBA00004651"/>
    </source>
</evidence>
<feature type="transmembrane region" description="Helical" evidence="8">
    <location>
        <begin position="286"/>
        <end position="309"/>
    </location>
</feature>
<comment type="caution">
    <text evidence="10">The sequence shown here is derived from an EMBL/GenBank/DDBJ whole genome shotgun (WGS) entry which is preliminary data.</text>
</comment>
<dbReference type="InterPro" id="IPR020846">
    <property type="entry name" value="MFS_dom"/>
</dbReference>
<dbReference type="RefSeq" id="WP_156743903.1">
    <property type="nucleotide sequence ID" value="NZ_CACRYJ010000071.1"/>
</dbReference>
<comment type="similarity">
    <text evidence="2">Belongs to the major facilitator superfamily. EmrB family.</text>
</comment>
<evidence type="ECO:0000259" key="9">
    <source>
        <dbReference type="PROSITE" id="PS50850"/>
    </source>
</evidence>
<evidence type="ECO:0000256" key="3">
    <source>
        <dbReference type="ARBA" id="ARBA00022448"/>
    </source>
</evidence>
<organism evidence="10 11">
    <name type="scientific">Occultella aeris</name>
    <dbReference type="NCBI Taxonomy" id="2761496"/>
    <lineage>
        <taxon>Bacteria</taxon>
        <taxon>Bacillati</taxon>
        <taxon>Actinomycetota</taxon>
        <taxon>Actinomycetes</taxon>
        <taxon>Micrococcales</taxon>
        <taxon>Ruaniaceae</taxon>
        <taxon>Occultella</taxon>
    </lineage>
</organism>
<feature type="transmembrane region" description="Helical" evidence="8">
    <location>
        <begin position="181"/>
        <end position="202"/>
    </location>
</feature>
<dbReference type="InterPro" id="IPR036259">
    <property type="entry name" value="MFS_trans_sf"/>
</dbReference>
<dbReference type="NCBIfam" id="TIGR00711">
    <property type="entry name" value="efflux_EmrB"/>
    <property type="match status" value="1"/>
</dbReference>
<accession>A0A7M4DT81</accession>
<evidence type="ECO:0000256" key="5">
    <source>
        <dbReference type="ARBA" id="ARBA00022692"/>
    </source>
</evidence>